<dbReference type="PATRIC" id="fig|1458461.3.peg.609"/>
<gene>
    <name evidence="2" type="ORF">BN1012_Phect609</name>
</gene>
<evidence type="ECO:0000259" key="1">
    <source>
        <dbReference type="Pfam" id="PF00117"/>
    </source>
</evidence>
<dbReference type="RefSeq" id="WP_043949678.1">
    <property type="nucleotide sequence ID" value="NZ_HG966617.1"/>
</dbReference>
<dbReference type="InterPro" id="IPR029062">
    <property type="entry name" value="Class_I_gatase-like"/>
</dbReference>
<dbReference type="PANTHER" id="PTHR42695">
    <property type="entry name" value="GLUTAMINE AMIDOTRANSFERASE YLR126C-RELATED"/>
    <property type="match status" value="1"/>
</dbReference>
<dbReference type="EMBL" id="HG966617">
    <property type="protein sequence ID" value="CDO58823.1"/>
    <property type="molecule type" value="Genomic_DNA"/>
</dbReference>
<dbReference type="STRING" id="1458461.BN1012_Phect609"/>
<evidence type="ECO:0000313" key="3">
    <source>
        <dbReference type="Proteomes" id="UP000032160"/>
    </source>
</evidence>
<accession>X5M6X6</accession>
<keyword evidence="2" id="KW-0315">Glutamine amidotransferase</keyword>
<dbReference type="HOGENOM" id="CLU_054974_0_2_5"/>
<feature type="domain" description="Glutamine amidotransferase" evidence="1">
    <location>
        <begin position="68"/>
        <end position="184"/>
    </location>
</feature>
<name>X5M6X6_9HYPH</name>
<dbReference type="KEGG" id="pect:BN1012_Phect609"/>
<dbReference type="GO" id="GO:0016740">
    <property type="term" value="F:transferase activity"/>
    <property type="evidence" value="ECO:0007669"/>
    <property type="project" value="UniProtKB-KW"/>
</dbReference>
<reference evidence="2 3" key="1">
    <citation type="journal article" date="2014" name="Front. Genet.">
        <title>Genome and metabolic network of "Candidatus Phaeomarinobacter ectocarpi" Ec32, a new candidate genus of Alphaproteobacteria frequently associated with brown algae.</title>
        <authorList>
            <person name="Dittami S.M."/>
            <person name="Barbeyron T."/>
            <person name="Boyen C."/>
            <person name="Cambefort J."/>
            <person name="Collet G."/>
            <person name="Delage L."/>
            <person name="Gobet A."/>
            <person name="Groisillier A."/>
            <person name="Leblanc C."/>
            <person name="Michel G."/>
            <person name="Scornet D."/>
            <person name="Siegel A."/>
            <person name="Tapia J.E."/>
            <person name="Tonon T."/>
        </authorList>
    </citation>
    <scope>NUCLEOTIDE SEQUENCE [LARGE SCALE GENOMIC DNA]</scope>
    <source>
        <strain evidence="2 3">Ec32</strain>
    </source>
</reference>
<dbReference type="PANTHER" id="PTHR42695:SF5">
    <property type="entry name" value="GLUTAMINE AMIDOTRANSFERASE YLR126C-RELATED"/>
    <property type="match status" value="1"/>
</dbReference>
<dbReference type="SUPFAM" id="SSF52317">
    <property type="entry name" value="Class I glutamine amidotransferase-like"/>
    <property type="match status" value="1"/>
</dbReference>
<dbReference type="Gene3D" id="3.40.50.880">
    <property type="match status" value="1"/>
</dbReference>
<dbReference type="PROSITE" id="PS51273">
    <property type="entry name" value="GATASE_TYPE_1"/>
    <property type="match status" value="1"/>
</dbReference>
<dbReference type="InterPro" id="IPR044992">
    <property type="entry name" value="ChyE-like"/>
</dbReference>
<sequence length="235" mass="25451">MKIGILKTGHIPRRLADRHPDYDVMFMNLLAGLGLDFDVYDVERGMFPPSVGAADGWLITGSACGAYEDHAWIPPLEDFIRDARAQSVRTIGICFGHQVLAQAMGARVEKFSGGRSMGAVDYDLPDIGRTLTLLAFHGDQVMTVPDGARVIASSSFCRIAGLAYDDDHGRPWAMSLQPHPEFDARYEVDLIDAYSDGLPGDAVEAAKASLSLPLANQTVADRMAAFFKTGLFDAA</sequence>
<dbReference type="AlphaFoldDB" id="X5M6X6"/>
<dbReference type="Proteomes" id="UP000032160">
    <property type="component" value="Chromosome I"/>
</dbReference>
<keyword evidence="3" id="KW-1185">Reference proteome</keyword>
<dbReference type="GO" id="GO:0005829">
    <property type="term" value="C:cytosol"/>
    <property type="evidence" value="ECO:0007669"/>
    <property type="project" value="TreeGrafter"/>
</dbReference>
<proteinExistence type="predicted"/>
<organism evidence="2 3">
    <name type="scientific">Candidatus Phaeomarinibacter ectocarpi</name>
    <dbReference type="NCBI Taxonomy" id="1458461"/>
    <lineage>
        <taxon>Bacteria</taxon>
        <taxon>Pseudomonadati</taxon>
        <taxon>Pseudomonadota</taxon>
        <taxon>Alphaproteobacteria</taxon>
        <taxon>Hyphomicrobiales</taxon>
        <taxon>Parvibaculaceae</taxon>
        <taxon>Candidatus Phaeomarinibacter</taxon>
    </lineage>
</organism>
<dbReference type="CDD" id="cd01741">
    <property type="entry name" value="GATase1_1"/>
    <property type="match status" value="1"/>
</dbReference>
<dbReference type="InterPro" id="IPR017926">
    <property type="entry name" value="GATASE"/>
</dbReference>
<keyword evidence="2" id="KW-0808">Transferase</keyword>
<protein>
    <submittedName>
        <fullName evidence="2">Glutamine amidotransferase, class I</fullName>
    </submittedName>
</protein>
<dbReference type="Pfam" id="PF00117">
    <property type="entry name" value="GATase"/>
    <property type="match status" value="1"/>
</dbReference>
<evidence type="ECO:0000313" key="2">
    <source>
        <dbReference type="EMBL" id="CDO58823.1"/>
    </source>
</evidence>
<dbReference type="OrthoDB" id="9794816at2"/>